<comment type="caution">
    <text evidence="2">The sequence shown here is derived from an EMBL/GenBank/DDBJ whole genome shotgun (WGS) entry which is preliminary data.</text>
</comment>
<dbReference type="Proteomes" id="UP000549971">
    <property type="component" value="Unassembled WGS sequence"/>
</dbReference>
<gene>
    <name evidence="2" type="ORF">HDA39_006770</name>
</gene>
<accession>A0A7W9JD87</accession>
<dbReference type="RefSeq" id="WP_273482641.1">
    <property type="nucleotide sequence ID" value="NZ_JACHMY010000001.1"/>
</dbReference>
<keyword evidence="1" id="KW-0472">Membrane</keyword>
<protein>
    <submittedName>
        <fullName evidence="2">Uncharacterized protein</fullName>
    </submittedName>
</protein>
<evidence type="ECO:0000256" key="1">
    <source>
        <dbReference type="SAM" id="Phobius"/>
    </source>
</evidence>
<name>A0A7W9JD87_9ACTN</name>
<reference evidence="2 3" key="1">
    <citation type="submission" date="2020-08" db="EMBL/GenBank/DDBJ databases">
        <title>Sequencing the genomes of 1000 actinobacteria strains.</title>
        <authorList>
            <person name="Klenk H.-P."/>
        </authorList>
    </citation>
    <scope>NUCLEOTIDE SEQUENCE [LARGE SCALE GENOMIC DNA]</scope>
    <source>
        <strain evidence="2 3">DSM 28967</strain>
    </source>
</reference>
<evidence type="ECO:0000313" key="3">
    <source>
        <dbReference type="Proteomes" id="UP000549971"/>
    </source>
</evidence>
<organism evidence="2 3">
    <name type="scientific">Kribbella italica</name>
    <dbReference type="NCBI Taxonomy" id="1540520"/>
    <lineage>
        <taxon>Bacteria</taxon>
        <taxon>Bacillati</taxon>
        <taxon>Actinomycetota</taxon>
        <taxon>Actinomycetes</taxon>
        <taxon>Propionibacteriales</taxon>
        <taxon>Kribbellaceae</taxon>
        <taxon>Kribbella</taxon>
    </lineage>
</organism>
<keyword evidence="1" id="KW-0812">Transmembrane</keyword>
<dbReference type="EMBL" id="JACHMY010000001">
    <property type="protein sequence ID" value="MBB5840036.1"/>
    <property type="molecule type" value="Genomic_DNA"/>
</dbReference>
<evidence type="ECO:0000313" key="2">
    <source>
        <dbReference type="EMBL" id="MBB5840036.1"/>
    </source>
</evidence>
<feature type="transmembrane region" description="Helical" evidence="1">
    <location>
        <begin position="21"/>
        <end position="40"/>
    </location>
</feature>
<sequence length="41" mass="4389">MTSPTAPPAPGDERSARRARWLLVFVLACLALAISVITSHL</sequence>
<keyword evidence="3" id="KW-1185">Reference proteome</keyword>
<proteinExistence type="predicted"/>
<keyword evidence="1" id="KW-1133">Transmembrane helix</keyword>
<dbReference type="AlphaFoldDB" id="A0A7W9JD87"/>